<proteinExistence type="predicted"/>
<sequence length="330" mass="37700">MSVHNSRSLCTLPPCCRSLPWPPRALLGVVYCHLYLTWLRVSMHTTERVLMVVKTYPTPSADHGETVCTAGIRLRDGAWVRIYPFPFRLADLEAKFKKWQVIEVPLTKATKDPRPESYKLHDVTSIKLGEEIGTENTTWSTRMKHIEPTIMPSVEAVLNGIPPKGDQNWGPTIRPVEIQTTGAQFSAEYVGEAWTPKEQAKLDKAEQLALGSLFQTATRAYRPLEKIPYDFYLTFQDLTGASYTYRILDWEIAELFRRMRAQHGSPQVALEKVRHKIEDQILTAGNRVILILGNVHFQYKQRQLVIDGFIYPKRPKPRPAAQPGLFDSED</sequence>
<accession>A0ABQ2SRE9</accession>
<dbReference type="EMBL" id="BMQO01000022">
    <property type="protein sequence ID" value="GGS37695.1"/>
    <property type="molecule type" value="Genomic_DNA"/>
</dbReference>
<evidence type="ECO:0000313" key="1">
    <source>
        <dbReference type="EMBL" id="GGS37695.1"/>
    </source>
</evidence>
<comment type="caution">
    <text evidence="1">The sequence shown here is derived from an EMBL/GenBank/DDBJ whole genome shotgun (WGS) entry which is preliminary data.</text>
</comment>
<protein>
    <recommendedName>
        <fullName evidence="3">TNase-like domain-containing protein</fullName>
    </recommendedName>
</protein>
<name>A0ABQ2SRE9_9DEIO</name>
<gene>
    <name evidence="1" type="ORF">GCM10008961_31530</name>
</gene>
<dbReference type="Proteomes" id="UP000620633">
    <property type="component" value="Unassembled WGS sequence"/>
</dbReference>
<keyword evidence="2" id="KW-1185">Reference proteome</keyword>
<evidence type="ECO:0000313" key="2">
    <source>
        <dbReference type="Proteomes" id="UP000620633"/>
    </source>
</evidence>
<reference evidence="2" key="1">
    <citation type="journal article" date="2019" name="Int. J. Syst. Evol. Microbiol.">
        <title>The Global Catalogue of Microorganisms (GCM) 10K type strain sequencing project: providing services to taxonomists for standard genome sequencing and annotation.</title>
        <authorList>
            <consortium name="The Broad Institute Genomics Platform"/>
            <consortium name="The Broad Institute Genome Sequencing Center for Infectious Disease"/>
            <person name="Wu L."/>
            <person name="Ma J."/>
        </authorList>
    </citation>
    <scope>NUCLEOTIDE SEQUENCE [LARGE SCALE GENOMIC DNA]</scope>
    <source>
        <strain evidence="2">JCM 31406</strain>
    </source>
</reference>
<evidence type="ECO:0008006" key="3">
    <source>
        <dbReference type="Google" id="ProtNLM"/>
    </source>
</evidence>
<organism evidence="1 2">
    <name type="scientific">Deinococcus knuensis</name>
    <dbReference type="NCBI Taxonomy" id="1837380"/>
    <lineage>
        <taxon>Bacteria</taxon>
        <taxon>Thermotogati</taxon>
        <taxon>Deinococcota</taxon>
        <taxon>Deinococci</taxon>
        <taxon>Deinococcales</taxon>
        <taxon>Deinococcaceae</taxon>
        <taxon>Deinococcus</taxon>
    </lineage>
</organism>